<feature type="compositionally biased region" description="Basic and acidic residues" evidence="1">
    <location>
        <begin position="27"/>
        <end position="37"/>
    </location>
</feature>
<name>A0A8H6SLD5_MYCCL</name>
<feature type="compositionally biased region" description="Polar residues" evidence="1">
    <location>
        <begin position="38"/>
        <end position="50"/>
    </location>
</feature>
<feature type="region of interest" description="Disordered" evidence="1">
    <location>
        <begin position="1"/>
        <end position="101"/>
    </location>
</feature>
<organism evidence="2 3">
    <name type="scientific">Mycena chlorophos</name>
    <name type="common">Agaric fungus</name>
    <name type="synonym">Agaricus chlorophos</name>
    <dbReference type="NCBI Taxonomy" id="658473"/>
    <lineage>
        <taxon>Eukaryota</taxon>
        <taxon>Fungi</taxon>
        <taxon>Dikarya</taxon>
        <taxon>Basidiomycota</taxon>
        <taxon>Agaricomycotina</taxon>
        <taxon>Agaricomycetes</taxon>
        <taxon>Agaricomycetidae</taxon>
        <taxon>Agaricales</taxon>
        <taxon>Marasmiineae</taxon>
        <taxon>Mycenaceae</taxon>
        <taxon>Mycena</taxon>
    </lineage>
</organism>
<dbReference type="Proteomes" id="UP000613580">
    <property type="component" value="Unassembled WGS sequence"/>
</dbReference>
<evidence type="ECO:0000313" key="3">
    <source>
        <dbReference type="Proteomes" id="UP000613580"/>
    </source>
</evidence>
<protein>
    <submittedName>
        <fullName evidence="2">Uncharacterized protein</fullName>
    </submittedName>
</protein>
<evidence type="ECO:0000256" key="1">
    <source>
        <dbReference type="SAM" id="MobiDB-lite"/>
    </source>
</evidence>
<evidence type="ECO:0000313" key="2">
    <source>
        <dbReference type="EMBL" id="KAF7299965.1"/>
    </source>
</evidence>
<proteinExistence type="predicted"/>
<keyword evidence="3" id="KW-1185">Reference proteome</keyword>
<reference evidence="2" key="1">
    <citation type="submission" date="2020-05" db="EMBL/GenBank/DDBJ databases">
        <title>Mycena genomes resolve the evolution of fungal bioluminescence.</title>
        <authorList>
            <person name="Tsai I.J."/>
        </authorList>
    </citation>
    <scope>NUCLEOTIDE SEQUENCE</scope>
    <source>
        <strain evidence="2">110903Hualien_Pintung</strain>
    </source>
</reference>
<accession>A0A8H6SLD5</accession>
<sequence length="101" mass="10526">MSVPYSTENFDTKHRPSGNTTSQRGWGNEHGEQHAIDHSQTSRSAESEGTTAPGATHTVSATGKGVAREPTDPYGTGDPPENVVGKATNAPGTVPPKDEKA</sequence>
<gene>
    <name evidence="2" type="ORF">HMN09_01004500</name>
</gene>
<dbReference type="AlphaFoldDB" id="A0A8H6SLD5"/>
<comment type="caution">
    <text evidence="2">The sequence shown here is derived from an EMBL/GenBank/DDBJ whole genome shotgun (WGS) entry which is preliminary data.</text>
</comment>
<dbReference type="EMBL" id="JACAZE010000014">
    <property type="protein sequence ID" value="KAF7299965.1"/>
    <property type="molecule type" value="Genomic_DNA"/>
</dbReference>